<evidence type="ECO:0000313" key="9">
    <source>
        <dbReference type="EMBL" id="TXK02997.1"/>
    </source>
</evidence>
<dbReference type="RefSeq" id="WP_147826522.1">
    <property type="nucleotide sequence ID" value="NZ_BAAARG010000004.1"/>
</dbReference>
<evidence type="ECO:0000313" key="10">
    <source>
        <dbReference type="Proteomes" id="UP000321196"/>
    </source>
</evidence>
<dbReference type="PANTHER" id="PTHR22749:SF6">
    <property type="entry name" value="RIBOFLAVIN KINASE"/>
    <property type="match status" value="1"/>
</dbReference>
<dbReference type="GO" id="GO:0009231">
    <property type="term" value="P:riboflavin biosynthetic process"/>
    <property type="evidence" value="ECO:0007669"/>
    <property type="project" value="InterPro"/>
</dbReference>
<dbReference type="EC" id="2.7.1.26" evidence="1"/>
<dbReference type="Proteomes" id="UP000321196">
    <property type="component" value="Unassembled WGS sequence"/>
</dbReference>
<keyword evidence="5" id="KW-0547">Nucleotide-binding</keyword>
<keyword evidence="3" id="KW-0288">FMN</keyword>
<dbReference type="Gene3D" id="2.40.30.30">
    <property type="entry name" value="Riboflavin kinase-like"/>
    <property type="match status" value="1"/>
</dbReference>
<sequence length="135" mass="14519">MTLAIDATVQVCGVVVPGDGRGRVLGFPTANLQLAQHEVPADGVYVAIATIEGMHDEFDATVSVGTNPTFGGERAPRVEVYLHDVTIDLYGHTMTVQILDLLRTTVAFAHVDELIAQTERDVQASRGVHAARRAR</sequence>
<evidence type="ECO:0000256" key="2">
    <source>
        <dbReference type="ARBA" id="ARBA00022630"/>
    </source>
</evidence>
<name>A0A5C8HKD1_9MICO</name>
<protein>
    <recommendedName>
        <fullName evidence="1">riboflavin kinase</fullName>
        <ecNumber evidence="1">2.7.1.26</ecNumber>
    </recommendedName>
</protein>
<keyword evidence="6" id="KW-0067">ATP-binding</keyword>
<dbReference type="PANTHER" id="PTHR22749">
    <property type="entry name" value="RIBOFLAVIN KINASE/FMN ADENYLYLTRANSFERASE"/>
    <property type="match status" value="1"/>
</dbReference>
<comment type="caution">
    <text evidence="9">The sequence shown here is derived from an EMBL/GenBank/DDBJ whole genome shotgun (WGS) entry which is preliminary data.</text>
</comment>
<dbReference type="GO" id="GO:0008531">
    <property type="term" value="F:riboflavin kinase activity"/>
    <property type="evidence" value="ECO:0007669"/>
    <property type="project" value="UniProtKB-EC"/>
</dbReference>
<gene>
    <name evidence="9" type="ORF">FVP60_11935</name>
</gene>
<evidence type="ECO:0000256" key="6">
    <source>
        <dbReference type="ARBA" id="ARBA00022840"/>
    </source>
</evidence>
<dbReference type="SMART" id="SM00904">
    <property type="entry name" value="Flavokinase"/>
    <property type="match status" value="1"/>
</dbReference>
<dbReference type="Pfam" id="PF01687">
    <property type="entry name" value="Flavokinase"/>
    <property type="match status" value="1"/>
</dbReference>
<keyword evidence="10" id="KW-1185">Reference proteome</keyword>
<dbReference type="InterPro" id="IPR015865">
    <property type="entry name" value="Riboflavin_kinase_bac/euk"/>
</dbReference>
<dbReference type="GO" id="GO:0009398">
    <property type="term" value="P:FMN biosynthetic process"/>
    <property type="evidence" value="ECO:0007669"/>
    <property type="project" value="TreeGrafter"/>
</dbReference>
<keyword evidence="4" id="KW-0808">Transferase</keyword>
<feature type="domain" description="Riboflavin kinase" evidence="8">
    <location>
        <begin position="4"/>
        <end position="130"/>
    </location>
</feature>
<evidence type="ECO:0000256" key="7">
    <source>
        <dbReference type="ARBA" id="ARBA00047880"/>
    </source>
</evidence>
<evidence type="ECO:0000256" key="1">
    <source>
        <dbReference type="ARBA" id="ARBA00012105"/>
    </source>
</evidence>
<comment type="catalytic activity">
    <reaction evidence="7">
        <text>riboflavin + ATP = FMN + ADP + H(+)</text>
        <dbReference type="Rhea" id="RHEA:14357"/>
        <dbReference type="ChEBI" id="CHEBI:15378"/>
        <dbReference type="ChEBI" id="CHEBI:30616"/>
        <dbReference type="ChEBI" id="CHEBI:57986"/>
        <dbReference type="ChEBI" id="CHEBI:58210"/>
        <dbReference type="ChEBI" id="CHEBI:456216"/>
        <dbReference type="EC" id="2.7.1.26"/>
    </reaction>
</comment>
<dbReference type="AlphaFoldDB" id="A0A5C8HKD1"/>
<evidence type="ECO:0000256" key="5">
    <source>
        <dbReference type="ARBA" id="ARBA00022741"/>
    </source>
</evidence>
<evidence type="ECO:0000259" key="8">
    <source>
        <dbReference type="SMART" id="SM00904"/>
    </source>
</evidence>
<dbReference type="InterPro" id="IPR023465">
    <property type="entry name" value="Riboflavin_kinase_dom_sf"/>
</dbReference>
<evidence type="ECO:0000256" key="4">
    <source>
        <dbReference type="ARBA" id="ARBA00022679"/>
    </source>
</evidence>
<proteinExistence type="predicted"/>
<keyword evidence="2" id="KW-0285">Flavoprotein</keyword>
<dbReference type="InterPro" id="IPR023468">
    <property type="entry name" value="Riboflavin_kinase"/>
</dbReference>
<dbReference type="OrthoDB" id="9803667at2"/>
<organism evidence="9 10">
    <name type="scientific">Microbacterium mitrae</name>
    <dbReference type="NCBI Taxonomy" id="664640"/>
    <lineage>
        <taxon>Bacteria</taxon>
        <taxon>Bacillati</taxon>
        <taxon>Actinomycetota</taxon>
        <taxon>Actinomycetes</taxon>
        <taxon>Micrococcales</taxon>
        <taxon>Microbacteriaceae</taxon>
        <taxon>Microbacterium</taxon>
    </lineage>
</organism>
<dbReference type="GO" id="GO:0005524">
    <property type="term" value="F:ATP binding"/>
    <property type="evidence" value="ECO:0007669"/>
    <property type="project" value="UniProtKB-KW"/>
</dbReference>
<accession>A0A5C8HKD1</accession>
<evidence type="ECO:0000256" key="3">
    <source>
        <dbReference type="ARBA" id="ARBA00022643"/>
    </source>
</evidence>
<reference evidence="9 10" key="1">
    <citation type="submission" date="2019-08" db="EMBL/GenBank/DDBJ databases">
        <authorList>
            <person name="Dong K."/>
        </authorList>
    </citation>
    <scope>NUCLEOTIDE SEQUENCE [LARGE SCALE GENOMIC DNA]</scope>
    <source>
        <strain evidence="9 10">M4-8</strain>
    </source>
</reference>
<dbReference type="EMBL" id="VRSW01000005">
    <property type="protein sequence ID" value="TXK02997.1"/>
    <property type="molecule type" value="Genomic_DNA"/>
</dbReference>
<dbReference type="SUPFAM" id="SSF82114">
    <property type="entry name" value="Riboflavin kinase-like"/>
    <property type="match status" value="1"/>
</dbReference>